<name>A0ACB8DVZ0_DERSI</name>
<proteinExistence type="predicted"/>
<protein>
    <submittedName>
        <fullName evidence="1">Uncharacterized protein</fullName>
    </submittedName>
</protein>
<sequence>MQLGKDKVGYTIVHGLAPFFRESLVSEVSQASHLIVAFDESLNKVAQKEQMDMLVRFWSDAEESVKARYLTSCFLGRTRAEELVSAFKSATDGLSRSKIL</sequence>
<evidence type="ECO:0000313" key="1">
    <source>
        <dbReference type="EMBL" id="KAH7978440.1"/>
    </source>
</evidence>
<comment type="caution">
    <text evidence="1">The sequence shown here is derived from an EMBL/GenBank/DDBJ whole genome shotgun (WGS) entry which is preliminary data.</text>
</comment>
<organism evidence="1 2">
    <name type="scientific">Dermacentor silvarum</name>
    <name type="common">Tick</name>
    <dbReference type="NCBI Taxonomy" id="543639"/>
    <lineage>
        <taxon>Eukaryota</taxon>
        <taxon>Metazoa</taxon>
        <taxon>Ecdysozoa</taxon>
        <taxon>Arthropoda</taxon>
        <taxon>Chelicerata</taxon>
        <taxon>Arachnida</taxon>
        <taxon>Acari</taxon>
        <taxon>Parasitiformes</taxon>
        <taxon>Ixodida</taxon>
        <taxon>Ixodoidea</taxon>
        <taxon>Ixodidae</taxon>
        <taxon>Rhipicephalinae</taxon>
        <taxon>Dermacentor</taxon>
    </lineage>
</organism>
<keyword evidence="2" id="KW-1185">Reference proteome</keyword>
<evidence type="ECO:0000313" key="2">
    <source>
        <dbReference type="Proteomes" id="UP000821865"/>
    </source>
</evidence>
<dbReference type="EMBL" id="CM023470">
    <property type="protein sequence ID" value="KAH7978440.1"/>
    <property type="molecule type" value="Genomic_DNA"/>
</dbReference>
<dbReference type="Proteomes" id="UP000821865">
    <property type="component" value="Chromosome 1"/>
</dbReference>
<accession>A0ACB8DVZ0</accession>
<gene>
    <name evidence="1" type="ORF">HPB49_005517</name>
</gene>
<reference evidence="1" key="1">
    <citation type="submission" date="2020-05" db="EMBL/GenBank/DDBJ databases">
        <title>Large-scale comparative analyses of tick genomes elucidate their genetic diversity and vector capacities.</title>
        <authorList>
            <person name="Jia N."/>
            <person name="Wang J."/>
            <person name="Shi W."/>
            <person name="Du L."/>
            <person name="Sun Y."/>
            <person name="Zhan W."/>
            <person name="Jiang J."/>
            <person name="Wang Q."/>
            <person name="Zhang B."/>
            <person name="Ji P."/>
            <person name="Sakyi L.B."/>
            <person name="Cui X."/>
            <person name="Yuan T."/>
            <person name="Jiang B."/>
            <person name="Yang W."/>
            <person name="Lam T.T.-Y."/>
            <person name="Chang Q."/>
            <person name="Ding S."/>
            <person name="Wang X."/>
            <person name="Zhu J."/>
            <person name="Ruan X."/>
            <person name="Zhao L."/>
            <person name="Wei J."/>
            <person name="Que T."/>
            <person name="Du C."/>
            <person name="Cheng J."/>
            <person name="Dai P."/>
            <person name="Han X."/>
            <person name="Huang E."/>
            <person name="Gao Y."/>
            <person name="Liu J."/>
            <person name="Shao H."/>
            <person name="Ye R."/>
            <person name="Li L."/>
            <person name="Wei W."/>
            <person name="Wang X."/>
            <person name="Wang C."/>
            <person name="Yang T."/>
            <person name="Huo Q."/>
            <person name="Li W."/>
            <person name="Guo W."/>
            <person name="Chen H."/>
            <person name="Zhou L."/>
            <person name="Ni X."/>
            <person name="Tian J."/>
            <person name="Zhou Y."/>
            <person name="Sheng Y."/>
            <person name="Liu T."/>
            <person name="Pan Y."/>
            <person name="Xia L."/>
            <person name="Li J."/>
            <person name="Zhao F."/>
            <person name="Cao W."/>
        </authorList>
    </citation>
    <scope>NUCLEOTIDE SEQUENCE</scope>
    <source>
        <strain evidence="1">Dsil-2018</strain>
    </source>
</reference>